<reference evidence="11" key="1">
    <citation type="submission" date="2025-08" db="UniProtKB">
        <authorList>
            <consortium name="RefSeq"/>
        </authorList>
    </citation>
    <scope>IDENTIFICATION</scope>
    <source>
        <tissue evidence="11">Total insect</tissue>
    </source>
</reference>
<dbReference type="PROSITE" id="PS50235">
    <property type="entry name" value="USP_3"/>
    <property type="match status" value="1"/>
</dbReference>
<name>A0A6P8Y9F5_THRPL</name>
<organism evidence="11">
    <name type="scientific">Thrips palmi</name>
    <name type="common">Melon thrips</name>
    <dbReference type="NCBI Taxonomy" id="161013"/>
    <lineage>
        <taxon>Eukaryota</taxon>
        <taxon>Metazoa</taxon>
        <taxon>Ecdysozoa</taxon>
        <taxon>Arthropoda</taxon>
        <taxon>Hexapoda</taxon>
        <taxon>Insecta</taxon>
        <taxon>Pterygota</taxon>
        <taxon>Neoptera</taxon>
        <taxon>Paraneoptera</taxon>
        <taxon>Thysanoptera</taxon>
        <taxon>Terebrantia</taxon>
        <taxon>Thripoidea</taxon>
        <taxon>Thripidae</taxon>
        <taxon>Thrips</taxon>
    </lineage>
</organism>
<comment type="similarity">
    <text evidence="2">Belongs to the peptidase C19 family. USP10 subfamily.</text>
</comment>
<evidence type="ECO:0000259" key="9">
    <source>
        <dbReference type="PROSITE" id="PS50235"/>
    </source>
</evidence>
<dbReference type="Proteomes" id="UP000515158">
    <property type="component" value="Unplaced"/>
</dbReference>
<evidence type="ECO:0000256" key="1">
    <source>
        <dbReference type="ARBA" id="ARBA00000707"/>
    </source>
</evidence>
<evidence type="ECO:0000256" key="4">
    <source>
        <dbReference type="ARBA" id="ARBA00022670"/>
    </source>
</evidence>
<dbReference type="KEGG" id="tpal:117640397"/>
<gene>
    <name evidence="11" type="primary">LOC117640397</name>
</gene>
<proteinExistence type="inferred from homology"/>
<keyword evidence="10" id="KW-1185">Reference proteome</keyword>
<feature type="domain" description="USP" evidence="9">
    <location>
        <begin position="40"/>
        <end position="337"/>
    </location>
</feature>
<dbReference type="OrthoDB" id="420187at2759"/>
<dbReference type="GO" id="GO:0004843">
    <property type="term" value="F:cysteine-type deubiquitinase activity"/>
    <property type="evidence" value="ECO:0007669"/>
    <property type="project" value="UniProtKB-EC"/>
</dbReference>
<dbReference type="GO" id="GO:0005634">
    <property type="term" value="C:nucleus"/>
    <property type="evidence" value="ECO:0007669"/>
    <property type="project" value="TreeGrafter"/>
</dbReference>
<dbReference type="InParanoid" id="A0A6P8Y9F5"/>
<evidence type="ECO:0000256" key="8">
    <source>
        <dbReference type="SAM" id="MobiDB-lite"/>
    </source>
</evidence>
<sequence length="827" mass="91523">MSATMSKVDPWKNTDPPDMSVVICGDSLQVTWSDVDHVHCGLFNFGESCYMNATVQALLHLPPFIHLVRTLSGQHRRGGKSSCDCVVCAFNTTFSEMKATTSILSHQSLADKLPVINKKLKLNKQEDAQEFLISVFDRIVHEEVVRHSEKQSLSYCAKLTTGIDSLFGFWLETTSVCLGCGASHTTYSSHRHLLIPTSGKTVQKGIDAVMSNTETVQGYACPACHVKQTCSKSLQFHTYPKTLVVTVDRFVNSENDSKDGTPLVMNRKISVGTATYSFRSSVIHHGPVKTAGHYTCTAVCPDDSCVELNDCEVKPHSNSAQAYATLIGSYLIFYQLESNMVLKVVKRSRIPTPTKLSPASKKWKSPFEKKLSGGILQHLSPKKPGKTLTFGKSILKQCASASELLAEPLQSDNSDQYHKPTNSRLPKQVHKSNEQNLRAALPPVPSLKIQISHRTQPKDTLSQSSHEYAIVPIGEETSQDSSSIEEGTNKNMTVSCSPCAAVPSLKIHRSQRLHPKDTSSQSSHEGTIEVLNRSSSDIFADDFVDELPAAQSFTFGSPNVSVQRPEVPHYNEGDIVLSESDVPGAKLPNPTVEENVVRDLKRWLYCHGQNVRGNKTALIARVVECMNRAEPPLVRRDADKGVWIRRKLDRLRMAYSIQCSQINFPDCGFGTFPSRDIPQSFNFGSIFHYLLESRPMLQCSSSSSDESADEALEIVHIVQMKDPFTDPKCKEMLRVKVLRRGLQYVKSGWVKGLQDCSDGRYYYVKAHVRASMEPEAYWVYITISTITGGVCQATCGYPCPATANGRCSHVSAALLQILAHIHLNGYG</sequence>
<dbReference type="InterPro" id="IPR028889">
    <property type="entry name" value="USP"/>
</dbReference>
<evidence type="ECO:0000256" key="3">
    <source>
        <dbReference type="ARBA" id="ARBA00012759"/>
    </source>
</evidence>
<keyword evidence="6" id="KW-0378">Hydrolase</keyword>
<dbReference type="InterPro" id="IPR038765">
    <property type="entry name" value="Papain-like_cys_pep_sf"/>
</dbReference>
<dbReference type="PANTHER" id="PTHR24006">
    <property type="entry name" value="UBIQUITIN CARBOXYL-TERMINAL HYDROLASE"/>
    <property type="match status" value="1"/>
</dbReference>
<dbReference type="InterPro" id="IPR050164">
    <property type="entry name" value="Peptidase_C19"/>
</dbReference>
<evidence type="ECO:0000256" key="7">
    <source>
        <dbReference type="ARBA" id="ARBA00022807"/>
    </source>
</evidence>
<comment type="catalytic activity">
    <reaction evidence="1">
        <text>Thiol-dependent hydrolysis of ester, thioester, amide, peptide and isopeptide bonds formed by the C-terminal Gly of ubiquitin (a 76-residue protein attached to proteins as an intracellular targeting signal).</text>
        <dbReference type="EC" id="3.4.19.12"/>
    </reaction>
</comment>
<keyword evidence="5" id="KW-0833">Ubl conjugation pathway</keyword>
<evidence type="ECO:0000313" key="10">
    <source>
        <dbReference type="Proteomes" id="UP000515158"/>
    </source>
</evidence>
<dbReference type="CDD" id="cd02257">
    <property type="entry name" value="Peptidase_C19"/>
    <property type="match status" value="1"/>
</dbReference>
<feature type="region of interest" description="Disordered" evidence="8">
    <location>
        <begin position="409"/>
        <end position="434"/>
    </location>
</feature>
<dbReference type="Gene3D" id="3.90.70.10">
    <property type="entry name" value="Cysteine proteinases"/>
    <property type="match status" value="1"/>
</dbReference>
<dbReference type="EC" id="3.4.19.12" evidence="3"/>
<dbReference type="PANTHER" id="PTHR24006:SF687">
    <property type="entry name" value="UBIQUITIN CARBOXYL-TERMINAL HYDROLASE 10"/>
    <property type="match status" value="1"/>
</dbReference>
<dbReference type="GO" id="GO:0006508">
    <property type="term" value="P:proteolysis"/>
    <property type="evidence" value="ECO:0007669"/>
    <property type="project" value="UniProtKB-KW"/>
</dbReference>
<evidence type="ECO:0000256" key="6">
    <source>
        <dbReference type="ARBA" id="ARBA00022801"/>
    </source>
</evidence>
<dbReference type="RefSeq" id="XP_034232766.1">
    <property type="nucleotide sequence ID" value="XM_034376875.1"/>
</dbReference>
<dbReference type="SUPFAM" id="SSF54001">
    <property type="entry name" value="Cysteine proteinases"/>
    <property type="match status" value="1"/>
</dbReference>
<feature type="compositionally biased region" description="Polar residues" evidence="8">
    <location>
        <begin position="410"/>
        <end position="425"/>
    </location>
</feature>
<dbReference type="Pfam" id="PF00443">
    <property type="entry name" value="UCH"/>
    <property type="match status" value="1"/>
</dbReference>
<dbReference type="GO" id="GO:0005829">
    <property type="term" value="C:cytosol"/>
    <property type="evidence" value="ECO:0007669"/>
    <property type="project" value="TreeGrafter"/>
</dbReference>
<dbReference type="GeneID" id="117640397"/>
<evidence type="ECO:0000256" key="5">
    <source>
        <dbReference type="ARBA" id="ARBA00022786"/>
    </source>
</evidence>
<accession>A0A6P8Y9F5</accession>
<dbReference type="AlphaFoldDB" id="A0A6P8Y9F5"/>
<protein>
    <recommendedName>
        <fullName evidence="3">ubiquitinyl hydrolase 1</fullName>
        <ecNumber evidence="3">3.4.19.12</ecNumber>
    </recommendedName>
</protein>
<dbReference type="InterPro" id="IPR001394">
    <property type="entry name" value="Peptidase_C19_UCH"/>
</dbReference>
<keyword evidence="4" id="KW-0645">Protease</keyword>
<evidence type="ECO:0000256" key="2">
    <source>
        <dbReference type="ARBA" id="ARBA00005427"/>
    </source>
</evidence>
<dbReference type="GO" id="GO:0016579">
    <property type="term" value="P:protein deubiquitination"/>
    <property type="evidence" value="ECO:0007669"/>
    <property type="project" value="InterPro"/>
</dbReference>
<evidence type="ECO:0000313" key="11">
    <source>
        <dbReference type="RefSeq" id="XP_034232766.1"/>
    </source>
</evidence>
<keyword evidence="7" id="KW-0788">Thiol protease</keyword>